<evidence type="ECO:0000313" key="2">
    <source>
        <dbReference type="Proteomes" id="UP000770889"/>
    </source>
</evidence>
<dbReference type="Proteomes" id="UP000770889">
    <property type="component" value="Unassembled WGS sequence"/>
</dbReference>
<sequence>MHIVPVGYQDAVFFAPARLTPALTLAQLDMSFYQPVQPGQKFIGPGSTIEQPQVAMQAFVEIVDQSIPL</sequence>
<proteinExistence type="predicted"/>
<dbReference type="AlphaFoldDB" id="A0A944QSN0"/>
<comment type="caution">
    <text evidence="1">The sequence shown here is derived from an EMBL/GenBank/DDBJ whole genome shotgun (WGS) entry which is preliminary data.</text>
</comment>
<protein>
    <submittedName>
        <fullName evidence="1">Uncharacterized protein</fullName>
    </submittedName>
</protein>
<reference evidence="1 2" key="1">
    <citation type="submission" date="2021-05" db="EMBL/GenBank/DDBJ databases">
        <title>Genetic and Functional Diversity in Clade A Lucinid endosymbionts from the Bahamas.</title>
        <authorList>
            <person name="Giani N.M."/>
            <person name="Engel A.S."/>
            <person name="Campbell B.J."/>
        </authorList>
    </citation>
    <scope>NUCLEOTIDE SEQUENCE [LARGE SCALE GENOMIC DNA]</scope>
    <source>
        <strain evidence="1">LUC16012Gg_MoonRockCtena</strain>
    </source>
</reference>
<gene>
    <name evidence="1" type="ORF">KME65_08830</name>
</gene>
<accession>A0A944QSN0</accession>
<name>A0A944QSN0_9GAMM</name>
<evidence type="ECO:0000313" key="1">
    <source>
        <dbReference type="EMBL" id="MBT2989058.1"/>
    </source>
</evidence>
<dbReference type="EMBL" id="JAHHGM010000006">
    <property type="protein sequence ID" value="MBT2989058.1"/>
    <property type="molecule type" value="Genomic_DNA"/>
</dbReference>
<organism evidence="1 2">
    <name type="scientific">Candidatus Thiodiazotropha taylori</name>
    <dbReference type="NCBI Taxonomy" id="2792791"/>
    <lineage>
        <taxon>Bacteria</taxon>
        <taxon>Pseudomonadati</taxon>
        <taxon>Pseudomonadota</taxon>
        <taxon>Gammaproteobacteria</taxon>
        <taxon>Chromatiales</taxon>
        <taxon>Sedimenticolaceae</taxon>
        <taxon>Candidatus Thiodiazotropha</taxon>
    </lineage>
</organism>